<dbReference type="Pfam" id="PF00005">
    <property type="entry name" value="ABC_tran"/>
    <property type="match status" value="1"/>
</dbReference>
<evidence type="ECO:0000259" key="8">
    <source>
        <dbReference type="PROSITE" id="PS50893"/>
    </source>
</evidence>
<evidence type="ECO:0000256" key="2">
    <source>
        <dbReference type="ARBA" id="ARBA00022692"/>
    </source>
</evidence>
<evidence type="ECO:0000256" key="5">
    <source>
        <dbReference type="ARBA" id="ARBA00022989"/>
    </source>
</evidence>
<keyword evidence="6 7" id="KW-0472">Membrane</keyword>
<dbReference type="InterPro" id="IPR003439">
    <property type="entry name" value="ABC_transporter-like_ATP-bd"/>
</dbReference>
<evidence type="ECO:0000256" key="3">
    <source>
        <dbReference type="ARBA" id="ARBA00022741"/>
    </source>
</evidence>
<feature type="transmembrane region" description="Helical" evidence="7">
    <location>
        <begin position="390"/>
        <end position="411"/>
    </location>
</feature>
<keyword evidence="4" id="KW-0067">ATP-binding</keyword>
<organism evidence="10 11">
    <name type="scientific">Streptomyces caeni</name>
    <dbReference type="NCBI Taxonomy" id="2307231"/>
    <lineage>
        <taxon>Bacteria</taxon>
        <taxon>Bacillati</taxon>
        <taxon>Actinomycetota</taxon>
        <taxon>Actinomycetes</taxon>
        <taxon>Kitasatosporales</taxon>
        <taxon>Streptomycetaceae</taxon>
        <taxon>Streptomyces</taxon>
    </lineage>
</organism>
<accession>A0ABW4IJP1</accession>
<protein>
    <submittedName>
        <fullName evidence="10">NHLP bacteriocin export ABC transporter permease/ATPase subunit</fullName>
    </submittedName>
</protein>
<dbReference type="PANTHER" id="PTHR24221">
    <property type="entry name" value="ATP-BINDING CASSETTE SUB-FAMILY B"/>
    <property type="match status" value="1"/>
</dbReference>
<keyword evidence="11" id="KW-1185">Reference proteome</keyword>
<comment type="subcellular location">
    <subcellularLocation>
        <location evidence="1">Cell membrane</location>
        <topology evidence="1">Multi-pass membrane protein</topology>
    </subcellularLocation>
</comment>
<dbReference type="EMBL" id="JBHUDX010000005">
    <property type="protein sequence ID" value="MFD1657108.1"/>
    <property type="molecule type" value="Genomic_DNA"/>
</dbReference>
<name>A0ABW4IJP1_9ACTN</name>
<keyword evidence="5 7" id="KW-1133">Transmembrane helix</keyword>
<dbReference type="InterPro" id="IPR017871">
    <property type="entry name" value="ABC_transporter-like_CS"/>
</dbReference>
<dbReference type="SUPFAM" id="SSF90123">
    <property type="entry name" value="ABC transporter transmembrane region"/>
    <property type="match status" value="1"/>
</dbReference>
<dbReference type="InterPro" id="IPR022515">
    <property type="entry name" value="NHPM_micro_ABC2"/>
</dbReference>
<dbReference type="Pfam" id="PF00664">
    <property type="entry name" value="ABC_membrane"/>
    <property type="match status" value="1"/>
</dbReference>
<dbReference type="SMART" id="SM00382">
    <property type="entry name" value="AAA"/>
    <property type="match status" value="1"/>
</dbReference>
<sequence length="938" mass="101262">MTAVHEGDLVLNALGQMGTPIGCSGHGRLDLEGPQVLWLVAAGALDLFAVDAAVQGHWHHLGRLEAGSLLLGPVTGPQHTLVARPVRDCVVRRIQLRELYQPVDTQTWSYDEYGNPQYVPPTTSPLEYALALGVGRGLSILFQAPMATERAADITDDDVFWMQVPPGSVQYGSLYGAQDAADLLMEPTVWQGMVDQQYRLLATLDRWIEQLERTHETRAAAGIRAGEAVRVQADRTLLASIGRPSAGRTTAADADATYAACRLVARAAGITLAEPAQSGTENGRLDPVERIALASRVRTRTVRLDGRWWHDDVGPLVGHRALSGAPVALLWRRGGYVAVQPSSGRETPVERANAAEFEARAVMFYRPLPDQRLDPLRLLRFSMRGTGGDLFRLLLSGLVTVAIGALVPVATGKVLGQYVPRAQEGLIVRVCLAIMVSGVVAAAFMLLENLSVLRLEGRIEATLQPAVWDRLLRLPTKFFAERSTGELASAAMGISAIRRLLAGVGPVVAQSVTVGAMNLGLLLWYSVPMALAAIGMLVVIATVFLGLGLWQVRWQRRLVRLGNKLNNQAFQTLRGLPKLRVAAAENYAYAAWASEFARSRELQQRVGRIKNLNTVMGAVYLPLCSLVLFMLLAGPARGALPAADFLTFTTSVTMLLTSVTQLTGAFVSAVAALPLFEEIRPVLDATPEVRAASTRPGVLSGAVEARRLSFRYADDGPLVLDDVSFEVRPGEFVAIVGPSGCGKSTLLRLLIGFDRPVSGSVLYDGQDLAALDQSAVRRQCGVVLQHSQPFAGSVLDVICGTEPYTPEEAMAAAEMAGLAEDIERMPMGLHTIVQGSGAISGGQRQRLMIAQALIRRPRILFFDEATSALDNETQRRVIESTRALNATRIVIAHRLSTVLDADRVIVMEDGKVAQQGPPAQLLADTGGRLHELVRRQMA</sequence>
<gene>
    <name evidence="10" type="ORF">ACFSL4_02380</name>
</gene>
<dbReference type="PROSITE" id="PS00211">
    <property type="entry name" value="ABC_TRANSPORTER_1"/>
    <property type="match status" value="1"/>
</dbReference>
<feature type="transmembrane region" description="Helical" evidence="7">
    <location>
        <begin position="530"/>
        <end position="550"/>
    </location>
</feature>
<dbReference type="PANTHER" id="PTHR24221:SF654">
    <property type="entry name" value="ATP-BINDING CASSETTE SUB-FAMILY B MEMBER 6"/>
    <property type="match status" value="1"/>
</dbReference>
<evidence type="ECO:0000256" key="1">
    <source>
        <dbReference type="ARBA" id="ARBA00004651"/>
    </source>
</evidence>
<evidence type="ECO:0000256" key="6">
    <source>
        <dbReference type="ARBA" id="ARBA00023136"/>
    </source>
</evidence>
<evidence type="ECO:0000256" key="7">
    <source>
        <dbReference type="SAM" id="Phobius"/>
    </source>
</evidence>
<keyword evidence="2 7" id="KW-0812">Transmembrane</keyword>
<feature type="domain" description="ABC transmembrane type-1" evidence="9">
    <location>
        <begin position="393"/>
        <end position="671"/>
    </location>
</feature>
<dbReference type="InterPro" id="IPR027417">
    <property type="entry name" value="P-loop_NTPase"/>
</dbReference>
<evidence type="ECO:0000259" key="9">
    <source>
        <dbReference type="PROSITE" id="PS50929"/>
    </source>
</evidence>
<feature type="transmembrane region" description="Helical" evidence="7">
    <location>
        <begin position="654"/>
        <end position="676"/>
    </location>
</feature>
<dbReference type="PROSITE" id="PS50893">
    <property type="entry name" value="ABC_TRANSPORTER_2"/>
    <property type="match status" value="1"/>
</dbReference>
<feature type="transmembrane region" description="Helical" evidence="7">
    <location>
        <begin position="426"/>
        <end position="447"/>
    </location>
</feature>
<dbReference type="SUPFAM" id="SSF52540">
    <property type="entry name" value="P-loop containing nucleoside triphosphate hydrolases"/>
    <property type="match status" value="1"/>
</dbReference>
<evidence type="ECO:0000256" key="4">
    <source>
        <dbReference type="ARBA" id="ARBA00022840"/>
    </source>
</evidence>
<dbReference type="InterPro" id="IPR039421">
    <property type="entry name" value="Type_1_exporter"/>
</dbReference>
<proteinExistence type="predicted"/>
<dbReference type="InterPro" id="IPR011527">
    <property type="entry name" value="ABC1_TM_dom"/>
</dbReference>
<dbReference type="PROSITE" id="PS50929">
    <property type="entry name" value="ABC_TM1F"/>
    <property type="match status" value="1"/>
</dbReference>
<dbReference type="Proteomes" id="UP001597261">
    <property type="component" value="Unassembled WGS sequence"/>
</dbReference>
<dbReference type="InterPro" id="IPR003593">
    <property type="entry name" value="AAA+_ATPase"/>
</dbReference>
<dbReference type="NCBIfam" id="TIGR03797">
    <property type="entry name" value="NHLM_micro_ABC2"/>
    <property type="match status" value="1"/>
</dbReference>
<feature type="transmembrane region" description="Helical" evidence="7">
    <location>
        <begin position="612"/>
        <end position="634"/>
    </location>
</feature>
<dbReference type="InterPro" id="IPR036640">
    <property type="entry name" value="ABC1_TM_sf"/>
</dbReference>
<keyword evidence="3" id="KW-0547">Nucleotide-binding</keyword>
<evidence type="ECO:0000313" key="11">
    <source>
        <dbReference type="Proteomes" id="UP001597261"/>
    </source>
</evidence>
<feature type="domain" description="ABC transporter" evidence="8">
    <location>
        <begin position="703"/>
        <end position="934"/>
    </location>
</feature>
<evidence type="ECO:0000313" key="10">
    <source>
        <dbReference type="EMBL" id="MFD1657108.1"/>
    </source>
</evidence>
<dbReference type="Gene3D" id="1.20.1560.10">
    <property type="entry name" value="ABC transporter type 1, transmembrane domain"/>
    <property type="match status" value="1"/>
</dbReference>
<dbReference type="Gene3D" id="3.40.50.300">
    <property type="entry name" value="P-loop containing nucleotide triphosphate hydrolases"/>
    <property type="match status" value="1"/>
</dbReference>
<dbReference type="CDD" id="cd03228">
    <property type="entry name" value="ABCC_MRP_Like"/>
    <property type="match status" value="1"/>
</dbReference>
<reference evidence="11" key="1">
    <citation type="journal article" date="2019" name="Int. J. Syst. Evol. Microbiol.">
        <title>The Global Catalogue of Microorganisms (GCM) 10K type strain sequencing project: providing services to taxonomists for standard genome sequencing and annotation.</title>
        <authorList>
            <consortium name="The Broad Institute Genomics Platform"/>
            <consortium name="The Broad Institute Genome Sequencing Center for Infectious Disease"/>
            <person name="Wu L."/>
            <person name="Ma J."/>
        </authorList>
    </citation>
    <scope>NUCLEOTIDE SEQUENCE [LARGE SCALE GENOMIC DNA]</scope>
    <source>
        <strain evidence="11">CGMCC 1.12470</strain>
    </source>
</reference>
<comment type="caution">
    <text evidence="10">The sequence shown here is derived from an EMBL/GenBank/DDBJ whole genome shotgun (WGS) entry which is preliminary data.</text>
</comment>
<dbReference type="RefSeq" id="WP_381077737.1">
    <property type="nucleotide sequence ID" value="NZ_JBHUDX010000005.1"/>
</dbReference>